<gene>
    <name evidence="9" type="ORF">ACFQ2E_01300</name>
</gene>
<dbReference type="PANTHER" id="PTHR43304">
    <property type="entry name" value="PHYTOCHROME-LIKE PROTEIN CPH1"/>
    <property type="match status" value="1"/>
</dbReference>
<evidence type="ECO:0000259" key="8">
    <source>
        <dbReference type="PROSITE" id="PS50113"/>
    </source>
</evidence>
<dbReference type="CDD" id="cd00082">
    <property type="entry name" value="HisKA"/>
    <property type="match status" value="1"/>
</dbReference>
<dbReference type="PROSITE" id="PS50112">
    <property type="entry name" value="PAS"/>
    <property type="match status" value="1"/>
</dbReference>
<keyword evidence="5" id="KW-0418">Kinase</keyword>
<dbReference type="EC" id="2.7.13.3" evidence="2"/>
<evidence type="ECO:0000256" key="2">
    <source>
        <dbReference type="ARBA" id="ARBA00012438"/>
    </source>
</evidence>
<dbReference type="PRINTS" id="PR00344">
    <property type="entry name" value="BCTRLSENSOR"/>
</dbReference>
<dbReference type="InterPro" id="IPR005467">
    <property type="entry name" value="His_kinase_dom"/>
</dbReference>
<keyword evidence="10" id="KW-1185">Reference proteome</keyword>
<dbReference type="Gene3D" id="3.30.565.10">
    <property type="entry name" value="Histidine kinase-like ATPase, C-terminal domain"/>
    <property type="match status" value="1"/>
</dbReference>
<dbReference type="InterPro" id="IPR003661">
    <property type="entry name" value="HisK_dim/P_dom"/>
</dbReference>
<dbReference type="SUPFAM" id="SSF55874">
    <property type="entry name" value="ATPase domain of HSP90 chaperone/DNA topoisomerase II/histidine kinase"/>
    <property type="match status" value="1"/>
</dbReference>
<accession>A0ABW3R8L6</accession>
<dbReference type="Gene3D" id="1.10.287.130">
    <property type="match status" value="1"/>
</dbReference>
<dbReference type="InterPro" id="IPR035965">
    <property type="entry name" value="PAS-like_dom_sf"/>
</dbReference>
<evidence type="ECO:0000259" key="7">
    <source>
        <dbReference type="PROSITE" id="PS50112"/>
    </source>
</evidence>
<dbReference type="InterPro" id="IPR052162">
    <property type="entry name" value="Sensor_kinase/Photoreceptor"/>
</dbReference>
<dbReference type="SMART" id="SM00387">
    <property type="entry name" value="HATPase_c"/>
    <property type="match status" value="1"/>
</dbReference>
<organism evidence="9 10">
    <name type="scientific">Hwangdonia seohaensis</name>
    <dbReference type="NCBI Taxonomy" id="1240727"/>
    <lineage>
        <taxon>Bacteria</taxon>
        <taxon>Pseudomonadati</taxon>
        <taxon>Bacteroidota</taxon>
        <taxon>Flavobacteriia</taxon>
        <taxon>Flavobacteriales</taxon>
        <taxon>Flavobacteriaceae</taxon>
        <taxon>Hwangdonia</taxon>
    </lineage>
</organism>
<dbReference type="InterPro" id="IPR004358">
    <property type="entry name" value="Sig_transdc_His_kin-like_C"/>
</dbReference>
<protein>
    <recommendedName>
        <fullName evidence="2">histidine kinase</fullName>
        <ecNumber evidence="2">2.7.13.3</ecNumber>
    </recommendedName>
</protein>
<keyword evidence="3" id="KW-0597">Phosphoprotein</keyword>
<dbReference type="EMBL" id="JBHTLJ010000001">
    <property type="protein sequence ID" value="MFD1161032.1"/>
    <property type="molecule type" value="Genomic_DNA"/>
</dbReference>
<evidence type="ECO:0000256" key="3">
    <source>
        <dbReference type="ARBA" id="ARBA00022553"/>
    </source>
</evidence>
<name>A0ABW3R8L6_9FLAO</name>
<dbReference type="Gene3D" id="3.30.450.20">
    <property type="entry name" value="PAS domain"/>
    <property type="match status" value="2"/>
</dbReference>
<dbReference type="InterPro" id="IPR036097">
    <property type="entry name" value="HisK_dim/P_sf"/>
</dbReference>
<dbReference type="InterPro" id="IPR036890">
    <property type="entry name" value="HATPase_C_sf"/>
</dbReference>
<dbReference type="SUPFAM" id="SSF55785">
    <property type="entry name" value="PYP-like sensor domain (PAS domain)"/>
    <property type="match status" value="2"/>
</dbReference>
<evidence type="ECO:0000256" key="5">
    <source>
        <dbReference type="ARBA" id="ARBA00022777"/>
    </source>
</evidence>
<dbReference type="NCBIfam" id="TIGR00229">
    <property type="entry name" value="sensory_box"/>
    <property type="match status" value="1"/>
</dbReference>
<dbReference type="InterPro" id="IPR000014">
    <property type="entry name" value="PAS"/>
</dbReference>
<dbReference type="SUPFAM" id="SSF47384">
    <property type="entry name" value="Homodimeric domain of signal transducing histidine kinase"/>
    <property type="match status" value="1"/>
</dbReference>
<feature type="domain" description="PAC" evidence="8">
    <location>
        <begin position="336"/>
        <end position="386"/>
    </location>
</feature>
<dbReference type="SMART" id="SM00091">
    <property type="entry name" value="PAS"/>
    <property type="match status" value="3"/>
</dbReference>
<dbReference type="Pfam" id="PF02518">
    <property type="entry name" value="HATPase_c"/>
    <property type="match status" value="1"/>
</dbReference>
<comment type="caution">
    <text evidence="9">The sequence shown here is derived from an EMBL/GenBank/DDBJ whole genome shotgun (WGS) entry which is preliminary data.</text>
</comment>
<dbReference type="CDD" id="cd00130">
    <property type="entry name" value="PAS"/>
    <property type="match status" value="1"/>
</dbReference>
<dbReference type="PROSITE" id="PS50109">
    <property type="entry name" value="HIS_KIN"/>
    <property type="match status" value="1"/>
</dbReference>
<evidence type="ECO:0000256" key="1">
    <source>
        <dbReference type="ARBA" id="ARBA00000085"/>
    </source>
</evidence>
<dbReference type="Proteomes" id="UP001597163">
    <property type="component" value="Unassembled WGS sequence"/>
</dbReference>
<comment type="catalytic activity">
    <reaction evidence="1">
        <text>ATP + protein L-histidine = ADP + protein N-phospho-L-histidine.</text>
        <dbReference type="EC" id="2.7.13.3"/>
    </reaction>
</comment>
<dbReference type="RefSeq" id="WP_311935338.1">
    <property type="nucleotide sequence ID" value="NZ_JAVSCK010000001.1"/>
</dbReference>
<evidence type="ECO:0000259" key="6">
    <source>
        <dbReference type="PROSITE" id="PS50109"/>
    </source>
</evidence>
<evidence type="ECO:0000256" key="4">
    <source>
        <dbReference type="ARBA" id="ARBA00022679"/>
    </source>
</evidence>
<dbReference type="PANTHER" id="PTHR43304:SF1">
    <property type="entry name" value="PAC DOMAIN-CONTAINING PROTEIN"/>
    <property type="match status" value="1"/>
</dbReference>
<evidence type="ECO:0000313" key="10">
    <source>
        <dbReference type="Proteomes" id="UP001597163"/>
    </source>
</evidence>
<feature type="domain" description="Histidine kinase" evidence="6">
    <location>
        <begin position="397"/>
        <end position="612"/>
    </location>
</feature>
<dbReference type="InterPro" id="IPR000700">
    <property type="entry name" value="PAS-assoc_C"/>
</dbReference>
<feature type="domain" description="PAS" evidence="7">
    <location>
        <begin position="258"/>
        <end position="329"/>
    </location>
</feature>
<proteinExistence type="predicted"/>
<dbReference type="PROSITE" id="PS50113">
    <property type="entry name" value="PAC"/>
    <property type="match status" value="1"/>
</dbReference>
<reference evidence="10" key="1">
    <citation type="journal article" date="2019" name="Int. J. Syst. Evol. Microbiol.">
        <title>The Global Catalogue of Microorganisms (GCM) 10K type strain sequencing project: providing services to taxonomists for standard genome sequencing and annotation.</title>
        <authorList>
            <consortium name="The Broad Institute Genomics Platform"/>
            <consortium name="The Broad Institute Genome Sequencing Center for Infectious Disease"/>
            <person name="Wu L."/>
            <person name="Ma J."/>
        </authorList>
    </citation>
    <scope>NUCLEOTIDE SEQUENCE [LARGE SCALE GENOMIC DNA]</scope>
    <source>
        <strain evidence="10">CCUG 63246</strain>
    </source>
</reference>
<sequence>MKQQIWRENPENILEQFLTNDTSISIIDIIGRTIYANDKFSELIEIPHKRIIGELNIILKSERHANPIYKDLWNVIRSGRIWKGILTDYSSSGKLYRVDTTIIPGRNAEGDIDKFVAFYFNVKPKYDVNLNIVGSKTPDKTYYDSISNSVLTINAFAEIVNSNQGFGKLCEKEIAGCNLYSFINPIFHNKVKKIINNVFNTAKPDQFETIGINSNGVNAIFVSQIGPVLNNRGVVISATVSTQEVKGVSELKQELMENEAKYHAIFQSMEVGMVVVVDGEGKITEWNKGAELAFGYKESEIKGEYLTKLIASKNRKTSVLELINAVKKLEDFKSSDTVEMKCLKKNGTEFPVEFAISNWENGGSNFYCAMMLDITNRKKTENCLKSKTKELELFLYRSAHDLKAPLSSAEGLLNLIKEEDLNESVSNLTSMLDITLDRGKKMIDKLMRASEISDKKKDSVFIDFKKIVGDVLKSLKGLEGYNTIEFKIDISDTIQYYSSVELIYSLFQNLVQNAIIYTVSKNRQEKSIIAIEVKETPNAIKIKIRDNGIGILKKNLSKVFNLYFRENIEDVPGSGLGLYIVKNITEDLNGKIKVTSKVNEGTCFKIKLNKVKKE</sequence>
<keyword evidence="4" id="KW-0808">Transferase</keyword>
<dbReference type="Pfam" id="PF13426">
    <property type="entry name" value="PAS_9"/>
    <property type="match status" value="3"/>
</dbReference>
<dbReference type="InterPro" id="IPR003594">
    <property type="entry name" value="HATPase_dom"/>
</dbReference>
<evidence type="ECO:0000313" key="9">
    <source>
        <dbReference type="EMBL" id="MFD1161032.1"/>
    </source>
</evidence>